<keyword evidence="2 5" id="KW-0812">Transmembrane</keyword>
<dbReference type="PROSITE" id="PS50262">
    <property type="entry name" value="G_PROTEIN_RECEP_F1_2"/>
    <property type="match status" value="1"/>
</dbReference>
<dbReference type="PANTHER" id="PTHR26451:SF1002">
    <property type="entry name" value="G-PROTEIN COUPLED RECEPTOR 148-RELATED"/>
    <property type="match status" value="1"/>
</dbReference>
<dbReference type="GO" id="GO:0004930">
    <property type="term" value="F:G protein-coupled receptor activity"/>
    <property type="evidence" value="ECO:0007669"/>
    <property type="project" value="InterPro"/>
</dbReference>
<proteinExistence type="predicted"/>
<evidence type="ECO:0000313" key="8">
    <source>
        <dbReference type="Proteomes" id="UP001460270"/>
    </source>
</evidence>
<feature type="domain" description="G-protein coupled receptors family 1 profile" evidence="6">
    <location>
        <begin position="69"/>
        <end position="319"/>
    </location>
</feature>
<dbReference type="Pfam" id="PF00001">
    <property type="entry name" value="7tm_1"/>
    <property type="match status" value="1"/>
</dbReference>
<organism evidence="7 8">
    <name type="scientific">Mugilogobius chulae</name>
    <name type="common">yellowstripe goby</name>
    <dbReference type="NCBI Taxonomy" id="88201"/>
    <lineage>
        <taxon>Eukaryota</taxon>
        <taxon>Metazoa</taxon>
        <taxon>Chordata</taxon>
        <taxon>Craniata</taxon>
        <taxon>Vertebrata</taxon>
        <taxon>Euteleostomi</taxon>
        <taxon>Actinopterygii</taxon>
        <taxon>Neopterygii</taxon>
        <taxon>Teleostei</taxon>
        <taxon>Neoteleostei</taxon>
        <taxon>Acanthomorphata</taxon>
        <taxon>Gobiaria</taxon>
        <taxon>Gobiiformes</taxon>
        <taxon>Gobioidei</taxon>
        <taxon>Gobiidae</taxon>
        <taxon>Gobionellinae</taxon>
        <taxon>Mugilogobius</taxon>
    </lineage>
</organism>
<dbReference type="InterPro" id="IPR000276">
    <property type="entry name" value="GPCR_Rhodpsn"/>
</dbReference>
<feature type="transmembrane region" description="Helical" evidence="5">
    <location>
        <begin position="54"/>
        <end position="77"/>
    </location>
</feature>
<feature type="transmembrane region" description="Helical" evidence="5">
    <location>
        <begin position="297"/>
        <end position="319"/>
    </location>
</feature>
<evidence type="ECO:0000256" key="4">
    <source>
        <dbReference type="ARBA" id="ARBA00023136"/>
    </source>
</evidence>
<dbReference type="GO" id="GO:0016020">
    <property type="term" value="C:membrane"/>
    <property type="evidence" value="ECO:0007669"/>
    <property type="project" value="UniProtKB-SubCell"/>
</dbReference>
<dbReference type="AlphaFoldDB" id="A0AAW0Q1Q3"/>
<dbReference type="Gene3D" id="1.20.1070.10">
    <property type="entry name" value="Rhodopsin 7-helix transmembrane proteins"/>
    <property type="match status" value="1"/>
</dbReference>
<gene>
    <name evidence="7" type="ORF">WMY93_001419</name>
</gene>
<protein>
    <recommendedName>
        <fullName evidence="6">G-protein coupled receptors family 1 profile domain-containing protein</fullName>
    </recommendedName>
</protein>
<reference evidence="8" key="1">
    <citation type="submission" date="2024-04" db="EMBL/GenBank/DDBJ databases">
        <title>Salinicola lusitanus LLJ914,a marine bacterium isolated from the Okinawa Trough.</title>
        <authorList>
            <person name="Li J."/>
        </authorList>
    </citation>
    <scope>NUCLEOTIDE SEQUENCE [LARGE SCALE GENOMIC DNA]</scope>
</reference>
<keyword evidence="3 5" id="KW-1133">Transmembrane helix</keyword>
<keyword evidence="4 5" id="KW-0472">Membrane</keyword>
<feature type="transmembrane region" description="Helical" evidence="5">
    <location>
        <begin position="260"/>
        <end position="285"/>
    </location>
</feature>
<feature type="transmembrane region" description="Helical" evidence="5">
    <location>
        <begin position="221"/>
        <end position="239"/>
    </location>
</feature>
<name>A0AAW0Q1Q3_9GOBI</name>
<dbReference type="InterPro" id="IPR017452">
    <property type="entry name" value="GPCR_Rhodpsn_7TM"/>
</dbReference>
<evidence type="ECO:0000259" key="6">
    <source>
        <dbReference type="PROSITE" id="PS50262"/>
    </source>
</evidence>
<evidence type="ECO:0000256" key="3">
    <source>
        <dbReference type="ARBA" id="ARBA00022989"/>
    </source>
</evidence>
<dbReference type="GO" id="GO:0005549">
    <property type="term" value="F:odorant binding"/>
    <property type="evidence" value="ECO:0007669"/>
    <property type="project" value="TreeGrafter"/>
</dbReference>
<feature type="transmembrane region" description="Helical" evidence="5">
    <location>
        <begin position="170"/>
        <end position="191"/>
    </location>
</feature>
<dbReference type="GO" id="GO:0004984">
    <property type="term" value="F:olfactory receptor activity"/>
    <property type="evidence" value="ECO:0007669"/>
    <property type="project" value="TreeGrafter"/>
</dbReference>
<comment type="caution">
    <text evidence="7">The sequence shown here is derived from an EMBL/GenBank/DDBJ whole genome shotgun (WGS) entry which is preliminary data.</text>
</comment>
<evidence type="ECO:0000256" key="2">
    <source>
        <dbReference type="ARBA" id="ARBA00022692"/>
    </source>
</evidence>
<feature type="transmembrane region" description="Helical" evidence="5">
    <location>
        <begin position="129"/>
        <end position="150"/>
    </location>
</feature>
<evidence type="ECO:0000256" key="5">
    <source>
        <dbReference type="SAM" id="Phobius"/>
    </source>
</evidence>
<dbReference type="Proteomes" id="UP001460270">
    <property type="component" value="Unassembled WGS sequence"/>
</dbReference>
<feature type="transmembrane region" description="Helical" evidence="5">
    <location>
        <begin position="89"/>
        <end position="109"/>
    </location>
</feature>
<keyword evidence="8" id="KW-1185">Reference proteome</keyword>
<sequence length="346" mass="39718">MRPLSPEAHSTLVLRQLLDEAIWIQQICNMKSALLISNITEEWVRSFRRWHLEFFVISTTVFTLATLIANFILLACIYLSRALRKETRYLLVANTLIADALFLIFHLATELCNATGVVISWTVCELVTTVTATAYCAAICSITLMVADTFAAVRWPLKYRELLPPARTHFILLGTWLFAATYPFTLVILMINDSKQSEEVSMCLVLLYLGILKTSKAGDHLFFLVCAIFCAMLILYCYIRLYMVTKTQGIWQNRFSRARVTLLVHGILLLLYFAPGFVFYAEVILFHGKSISQEVQVWISTINMSVFMLLPRACAPYLYGLRYREIHEPLMQMLFHPRRLGQISTQ</sequence>
<evidence type="ECO:0000256" key="1">
    <source>
        <dbReference type="ARBA" id="ARBA00004370"/>
    </source>
</evidence>
<dbReference type="EMBL" id="JBBPFD010000001">
    <property type="protein sequence ID" value="KAK7945691.1"/>
    <property type="molecule type" value="Genomic_DNA"/>
</dbReference>
<evidence type="ECO:0000313" key="7">
    <source>
        <dbReference type="EMBL" id="KAK7945691.1"/>
    </source>
</evidence>
<dbReference type="SUPFAM" id="SSF81321">
    <property type="entry name" value="Family A G protein-coupled receptor-like"/>
    <property type="match status" value="1"/>
</dbReference>
<dbReference type="PANTHER" id="PTHR26451">
    <property type="entry name" value="G_PROTEIN_RECEP_F1_2 DOMAIN-CONTAINING PROTEIN"/>
    <property type="match status" value="1"/>
</dbReference>
<dbReference type="InterPro" id="IPR052921">
    <property type="entry name" value="GPCR1_Superfamily_Member"/>
</dbReference>
<comment type="subcellular location">
    <subcellularLocation>
        <location evidence="1">Membrane</location>
    </subcellularLocation>
</comment>
<accession>A0AAW0Q1Q3</accession>